<evidence type="ECO:0000313" key="7">
    <source>
        <dbReference type="Proteomes" id="UP000326179"/>
    </source>
</evidence>
<keyword evidence="7" id="KW-1185">Reference proteome</keyword>
<dbReference type="SUPFAM" id="SSF48498">
    <property type="entry name" value="Tetracyclin repressor-like, C-terminal domain"/>
    <property type="match status" value="1"/>
</dbReference>
<keyword evidence="3" id="KW-0804">Transcription</keyword>
<dbReference type="PROSITE" id="PS50977">
    <property type="entry name" value="HTH_TETR_2"/>
    <property type="match status" value="1"/>
</dbReference>
<dbReference type="PANTHER" id="PTHR47506">
    <property type="entry name" value="TRANSCRIPTIONAL REGULATORY PROTEIN"/>
    <property type="match status" value="1"/>
</dbReference>
<gene>
    <name evidence="6" type="ORF">GFH48_01025</name>
</gene>
<dbReference type="InterPro" id="IPR036271">
    <property type="entry name" value="Tet_transcr_reg_TetR-rel_C_sf"/>
</dbReference>
<dbReference type="InterPro" id="IPR001647">
    <property type="entry name" value="HTH_TetR"/>
</dbReference>
<evidence type="ECO:0000256" key="1">
    <source>
        <dbReference type="ARBA" id="ARBA00023015"/>
    </source>
</evidence>
<organism evidence="6 7">
    <name type="scientific">Streptomyces fagopyri</name>
    <dbReference type="NCBI Taxonomy" id="2662397"/>
    <lineage>
        <taxon>Bacteria</taxon>
        <taxon>Bacillati</taxon>
        <taxon>Actinomycetota</taxon>
        <taxon>Actinomycetes</taxon>
        <taxon>Kitasatosporales</taxon>
        <taxon>Streptomycetaceae</taxon>
        <taxon>Streptomyces</taxon>
    </lineage>
</organism>
<sequence length="191" mass="21035">MSADARARGATPRDHLLEIAGDLFYREGINTVGVDRILSEAGVTRATMYRHFAGKEQLVIAYLQREDGLVRAQFEAAAEHAVSPEHLLELAVEGVADDASRHHTRGCPFINATAEYSDPASPVRGVVAEHRAWFRATLREYLVAVGRDDPDDRADTLVMLRDAVLVGSYLGDPDKVRKTFLRNARKVAGLP</sequence>
<evidence type="ECO:0000256" key="3">
    <source>
        <dbReference type="ARBA" id="ARBA00023163"/>
    </source>
</evidence>
<keyword evidence="2 4" id="KW-0238">DNA-binding</keyword>
<evidence type="ECO:0000313" key="6">
    <source>
        <dbReference type="EMBL" id="QFZ72041.1"/>
    </source>
</evidence>
<dbReference type="PRINTS" id="PR00455">
    <property type="entry name" value="HTHTETR"/>
</dbReference>
<keyword evidence="1" id="KW-0805">Transcription regulation</keyword>
<dbReference type="KEGG" id="sfy:GFH48_01025"/>
<dbReference type="Pfam" id="PF00440">
    <property type="entry name" value="TetR_N"/>
    <property type="match status" value="1"/>
</dbReference>
<dbReference type="AlphaFoldDB" id="A0A5Q0L538"/>
<feature type="DNA-binding region" description="H-T-H motif" evidence="4">
    <location>
        <begin position="33"/>
        <end position="52"/>
    </location>
</feature>
<dbReference type="PANTHER" id="PTHR47506:SF1">
    <property type="entry name" value="HTH-TYPE TRANSCRIPTIONAL REGULATOR YJDC"/>
    <property type="match status" value="1"/>
</dbReference>
<dbReference type="Gene3D" id="1.10.357.10">
    <property type="entry name" value="Tetracycline Repressor, domain 2"/>
    <property type="match status" value="1"/>
</dbReference>
<evidence type="ECO:0000259" key="5">
    <source>
        <dbReference type="PROSITE" id="PS50977"/>
    </source>
</evidence>
<accession>A0A5Q0L538</accession>
<reference evidence="6 7" key="1">
    <citation type="submission" date="2019-10" db="EMBL/GenBank/DDBJ databases">
        <title>A novel species.</title>
        <authorList>
            <person name="Gao J."/>
        </authorList>
    </citation>
    <scope>NUCLEOTIDE SEQUENCE [LARGE SCALE GENOMIC DNA]</scope>
    <source>
        <strain evidence="6 7">QMT-28</strain>
    </source>
</reference>
<dbReference type="Proteomes" id="UP000326179">
    <property type="component" value="Chromosome"/>
</dbReference>
<evidence type="ECO:0000256" key="4">
    <source>
        <dbReference type="PROSITE-ProRule" id="PRU00335"/>
    </source>
</evidence>
<dbReference type="RefSeq" id="WP_153286410.1">
    <property type="nucleotide sequence ID" value="NZ_CP045643.1"/>
</dbReference>
<proteinExistence type="predicted"/>
<protein>
    <submittedName>
        <fullName evidence="6">TetR family transcriptional regulator</fullName>
    </submittedName>
</protein>
<dbReference type="GO" id="GO:0003677">
    <property type="term" value="F:DNA binding"/>
    <property type="evidence" value="ECO:0007669"/>
    <property type="project" value="UniProtKB-UniRule"/>
</dbReference>
<dbReference type="EMBL" id="CP045643">
    <property type="protein sequence ID" value="QFZ72041.1"/>
    <property type="molecule type" value="Genomic_DNA"/>
</dbReference>
<feature type="domain" description="HTH tetR-type" evidence="5">
    <location>
        <begin position="10"/>
        <end position="70"/>
    </location>
</feature>
<dbReference type="InterPro" id="IPR009057">
    <property type="entry name" value="Homeodomain-like_sf"/>
</dbReference>
<name>A0A5Q0L538_9ACTN</name>
<evidence type="ECO:0000256" key="2">
    <source>
        <dbReference type="ARBA" id="ARBA00023125"/>
    </source>
</evidence>
<dbReference type="SUPFAM" id="SSF46689">
    <property type="entry name" value="Homeodomain-like"/>
    <property type="match status" value="1"/>
</dbReference>